<proteinExistence type="predicted"/>
<name>A0A9X0AUI4_9HELO</name>
<evidence type="ECO:0000313" key="1">
    <source>
        <dbReference type="EMBL" id="KAJ8067438.1"/>
    </source>
</evidence>
<gene>
    <name evidence="1" type="ORF">OCU04_004784</name>
</gene>
<organism evidence="1 2">
    <name type="scientific">Sclerotinia nivalis</name>
    <dbReference type="NCBI Taxonomy" id="352851"/>
    <lineage>
        <taxon>Eukaryota</taxon>
        <taxon>Fungi</taxon>
        <taxon>Dikarya</taxon>
        <taxon>Ascomycota</taxon>
        <taxon>Pezizomycotina</taxon>
        <taxon>Leotiomycetes</taxon>
        <taxon>Helotiales</taxon>
        <taxon>Sclerotiniaceae</taxon>
        <taxon>Sclerotinia</taxon>
    </lineage>
</organism>
<dbReference type="AlphaFoldDB" id="A0A9X0AUI4"/>
<evidence type="ECO:0000313" key="2">
    <source>
        <dbReference type="Proteomes" id="UP001152300"/>
    </source>
</evidence>
<dbReference type="OrthoDB" id="5337378at2759"/>
<keyword evidence="2" id="KW-1185">Reference proteome</keyword>
<sequence length="50" mass="5692">MGSLLEIDRNVECTGKETIRGMSEEEDSGRKKEGKQLYESYLVVDEKLVV</sequence>
<accession>A0A9X0AUI4</accession>
<protein>
    <submittedName>
        <fullName evidence="1">Uncharacterized protein</fullName>
    </submittedName>
</protein>
<dbReference type="Proteomes" id="UP001152300">
    <property type="component" value="Unassembled WGS sequence"/>
</dbReference>
<reference evidence="1" key="1">
    <citation type="submission" date="2022-11" db="EMBL/GenBank/DDBJ databases">
        <title>Genome Resource of Sclerotinia nivalis Strain SnTB1, a Plant Pathogen Isolated from American Ginseng.</title>
        <authorList>
            <person name="Fan S."/>
        </authorList>
    </citation>
    <scope>NUCLEOTIDE SEQUENCE</scope>
    <source>
        <strain evidence="1">SnTB1</strain>
    </source>
</reference>
<dbReference type="EMBL" id="JAPEIS010000004">
    <property type="protein sequence ID" value="KAJ8067438.1"/>
    <property type="molecule type" value="Genomic_DNA"/>
</dbReference>
<comment type="caution">
    <text evidence="1">The sequence shown here is derived from an EMBL/GenBank/DDBJ whole genome shotgun (WGS) entry which is preliminary data.</text>
</comment>